<evidence type="ECO:0000313" key="4">
    <source>
        <dbReference type="EMBL" id="SSX18970.1"/>
    </source>
</evidence>
<proteinExistence type="predicted"/>
<dbReference type="PANTHER" id="PTHR23347">
    <property type="entry name" value="COLORECTAL MUTANT CANCER PROTEIN MCC PROTEIN -RELATED"/>
    <property type="match status" value="1"/>
</dbReference>
<dbReference type="VEuPathDB" id="VectorBase:CSON011288"/>
<feature type="region of interest" description="Disordered" evidence="2">
    <location>
        <begin position="572"/>
        <end position="593"/>
    </location>
</feature>
<evidence type="ECO:0000256" key="2">
    <source>
        <dbReference type="SAM" id="MobiDB-lite"/>
    </source>
</evidence>
<protein>
    <submittedName>
        <fullName evidence="4">CSON011288 protein</fullName>
    </submittedName>
</protein>
<dbReference type="PANTHER" id="PTHR23347:SF6">
    <property type="entry name" value="FI17904P1"/>
    <property type="match status" value="1"/>
</dbReference>
<organism evidence="4">
    <name type="scientific">Culicoides sonorensis</name>
    <name type="common">Biting midge</name>
    <dbReference type="NCBI Taxonomy" id="179676"/>
    <lineage>
        <taxon>Eukaryota</taxon>
        <taxon>Metazoa</taxon>
        <taxon>Ecdysozoa</taxon>
        <taxon>Arthropoda</taxon>
        <taxon>Hexapoda</taxon>
        <taxon>Insecta</taxon>
        <taxon>Pterygota</taxon>
        <taxon>Neoptera</taxon>
        <taxon>Endopterygota</taxon>
        <taxon>Diptera</taxon>
        <taxon>Nematocera</taxon>
        <taxon>Chironomoidea</taxon>
        <taxon>Ceratopogonidae</taxon>
        <taxon>Ceratopogoninae</taxon>
        <taxon>Culicoides</taxon>
        <taxon>Monoculicoides</taxon>
    </lineage>
</organism>
<accession>A0A336LM37</accession>
<dbReference type="InterPro" id="IPR019536">
    <property type="entry name" value="USHBP1_PDZ-bd"/>
</dbReference>
<sequence>MNSTSPGNLDIVNQIKLKEHSSRGYVSTIEQCQSRKTENSLENENIICSSEVQLRNCSIDSERLYDDPCELLEDWNNVSTKLPRSRSWLCCPHATSNNKNLFHGDQIIDGPIPFISEHSNLVTEAPKPQSSLFHVAALSALNNEVLELRSKLQSAEIEKEKLNCQLQEAFNERERSQRRFDALAAANESRITEMHVLIVELNKKLKSQQDNAIIEEPEFEESVSELSFQEGSICNSEQCGGDVQNPVVEQCEGINSTKSTSPCSLPPMHTSHIQVEILHEEILHLRAQVALLQSKLANQQEDSVDFQEKQENESIQDCKSNYTSDDLCETADIFDVENDKKVDQKINIKKKIFVSDHHVTTSVQSPVAKMAERVKLRRTSEEKEDFNIVHDEPNKRVNDRDNESQVNIIAQLHTDIQRLKVQNSVITLTLAESKEHCEQLYLLCGKYESNAIALQQALNCSDRAIEAYDVMLALLESKLSMLENSPSAYESRKAAETVARHLLDRLSDDSLGVMNENSSGPWQEPVVLQSTDVIKPWTEEDDGCLRKHVSKLKGQRFTAQNTTVTLEAPFSYGRNGKEELPSPMGSSRSRSRNELRKIDLETAVLLQELNDYKSRVESSEKEKMELYKQLGTLQEALLHLQGQLNDSEALLAMATKDRSSFSEAEYAVNIERELVEALSRESRLKSRIQGLVGSLEAASKSKIHNEKFSKIHQSHINELRQTNLGLDKSLEKCKKKYQAKMNKLEQQLLQLSLANNNNFTNESKEINEQQSTKHDFQESKSTMQEI</sequence>
<gene>
    <name evidence="4" type="primary">CSON011288</name>
</gene>
<reference evidence="4" key="1">
    <citation type="submission" date="2018-07" db="EMBL/GenBank/DDBJ databases">
        <authorList>
            <person name="Quirk P.G."/>
            <person name="Krulwich T.A."/>
        </authorList>
    </citation>
    <scope>NUCLEOTIDE SEQUENCE</scope>
</reference>
<dbReference type="Pfam" id="PF10506">
    <property type="entry name" value="USHBP1_PDZ-bd"/>
    <property type="match status" value="1"/>
</dbReference>
<feature type="region of interest" description="Disordered" evidence="2">
    <location>
        <begin position="762"/>
        <end position="786"/>
    </location>
</feature>
<dbReference type="EMBL" id="UFQT01000048">
    <property type="protein sequence ID" value="SSX18970.1"/>
    <property type="molecule type" value="Genomic_DNA"/>
</dbReference>
<name>A0A336LM37_CULSO</name>
<feature type="coiled-coil region" evidence="1">
    <location>
        <begin position="138"/>
        <end position="186"/>
    </location>
</feature>
<dbReference type="InterPro" id="IPR040171">
    <property type="entry name" value="USBP1-like"/>
</dbReference>
<feature type="domain" description="Harmonin-binding protein USHBP1 PDZ-binding" evidence="3">
    <location>
        <begin position="411"/>
        <end position="474"/>
    </location>
</feature>
<keyword evidence="1" id="KW-0175">Coiled coil</keyword>
<evidence type="ECO:0000256" key="1">
    <source>
        <dbReference type="SAM" id="Coils"/>
    </source>
</evidence>
<dbReference type="AlphaFoldDB" id="A0A336LM37"/>
<feature type="coiled-coil region" evidence="1">
    <location>
        <begin position="602"/>
        <end position="636"/>
    </location>
</feature>
<feature type="compositionally biased region" description="Basic and acidic residues" evidence="2">
    <location>
        <begin position="762"/>
        <end position="778"/>
    </location>
</feature>
<evidence type="ECO:0000259" key="3">
    <source>
        <dbReference type="Pfam" id="PF10506"/>
    </source>
</evidence>
<feature type="coiled-coil region" evidence="1">
    <location>
        <begin position="727"/>
        <end position="754"/>
    </location>
</feature>